<dbReference type="InterPro" id="IPR042099">
    <property type="entry name" value="ANL_N_sf"/>
</dbReference>
<feature type="domain" description="AMP-dependent synthetase/ligase" evidence="5">
    <location>
        <begin position="33"/>
        <end position="381"/>
    </location>
</feature>
<evidence type="ECO:0000256" key="1">
    <source>
        <dbReference type="ARBA" id="ARBA00006432"/>
    </source>
</evidence>
<dbReference type="InterPro" id="IPR020845">
    <property type="entry name" value="AMP-binding_CS"/>
</dbReference>
<evidence type="ECO:0000256" key="2">
    <source>
        <dbReference type="ARBA" id="ARBA00022598"/>
    </source>
</evidence>
<organism evidence="7 8">
    <name type="scientific">Patulibacter brassicae</name>
    <dbReference type="NCBI Taxonomy" id="1705717"/>
    <lineage>
        <taxon>Bacteria</taxon>
        <taxon>Bacillati</taxon>
        <taxon>Actinomycetota</taxon>
        <taxon>Thermoleophilia</taxon>
        <taxon>Solirubrobacterales</taxon>
        <taxon>Patulibacteraceae</taxon>
        <taxon>Patulibacter</taxon>
    </lineage>
</organism>
<dbReference type="Pfam" id="PF13193">
    <property type="entry name" value="AMP-binding_C"/>
    <property type="match status" value="1"/>
</dbReference>
<sequence length="535" mass="59692">MSTAHDPTTRTYEQLVAEHEWHVPERYNIAADVCDKHPADKLAMVHEDPDGNVRRVAWGELRELADRFANLLVAHGVQRGDRVAFLLPPTPETAAAFIGTWKAGAVLLSMSVLYGTEGIRHRVGDSDAAIVVTDEAHRDQIAGAIDGLPGAEDRELLVLTPELLAEQPATFETVDTSSEDPAQLYYTSGTTGLAKGILHAHRYLLGHEEFEYCHEVRDGERFRSMGEWAWAAGIIPLMGAWRYGVVQHVAQRRGGFDPEAELAFLSRHEVTNVFTTPTAMRSMMAVERAAERYPIPLRRACSAGEPLNPEAIRWFREQYRVTVLDFYGLSESYPLCANFPFMEVREGSMGKPMPGWEVAILDEDERPVPPGERGEICLRAHTNPTWPLGYWNNPEATEETFGGAWFHSKDAARVDEDGYVWFEGRADDVILTAGYRVGPFEVESACLEHPAVAEAAVVAKPDERRGWIVKAFVVAAAGVDATPELGQEISRFVRDSHSAYAYPREVEFVDELPKTLTGKIRRIELRKLEEERAAG</sequence>
<dbReference type="InterPro" id="IPR051087">
    <property type="entry name" value="Mitochondrial_ACSM"/>
</dbReference>
<keyword evidence="4" id="KW-0067">ATP-binding</keyword>
<accession>A0ABU4VIN7</accession>
<dbReference type="InterPro" id="IPR025110">
    <property type="entry name" value="AMP-bd_C"/>
</dbReference>
<evidence type="ECO:0000256" key="3">
    <source>
        <dbReference type="ARBA" id="ARBA00022741"/>
    </source>
</evidence>
<dbReference type="Gene3D" id="3.30.300.30">
    <property type="match status" value="1"/>
</dbReference>
<comment type="similarity">
    <text evidence="1">Belongs to the ATP-dependent AMP-binding enzyme family.</text>
</comment>
<name>A0ABU4VIN7_9ACTN</name>
<dbReference type="Gene3D" id="3.40.50.12780">
    <property type="entry name" value="N-terminal domain of ligase-like"/>
    <property type="match status" value="1"/>
</dbReference>
<evidence type="ECO:0000313" key="8">
    <source>
        <dbReference type="Proteomes" id="UP001277761"/>
    </source>
</evidence>
<proteinExistence type="inferred from homology"/>
<protein>
    <submittedName>
        <fullName evidence="7">AMP-binding protein</fullName>
    </submittedName>
</protein>
<feature type="domain" description="AMP-binding enzyme C-terminal" evidence="6">
    <location>
        <begin position="441"/>
        <end position="519"/>
    </location>
</feature>
<evidence type="ECO:0000259" key="5">
    <source>
        <dbReference type="Pfam" id="PF00501"/>
    </source>
</evidence>
<evidence type="ECO:0000259" key="6">
    <source>
        <dbReference type="Pfam" id="PF13193"/>
    </source>
</evidence>
<keyword evidence="2" id="KW-0436">Ligase</keyword>
<dbReference type="PROSITE" id="PS00455">
    <property type="entry name" value="AMP_BINDING"/>
    <property type="match status" value="1"/>
</dbReference>
<evidence type="ECO:0000313" key="7">
    <source>
        <dbReference type="EMBL" id="MDX8151009.1"/>
    </source>
</evidence>
<comment type="caution">
    <text evidence="7">The sequence shown here is derived from an EMBL/GenBank/DDBJ whole genome shotgun (WGS) entry which is preliminary data.</text>
</comment>
<dbReference type="RefSeq" id="WP_319953162.1">
    <property type="nucleotide sequence ID" value="NZ_JAXAVX010000002.1"/>
</dbReference>
<gene>
    <name evidence="7" type="ORF">SK069_05350</name>
</gene>
<keyword evidence="8" id="KW-1185">Reference proteome</keyword>
<dbReference type="PANTHER" id="PTHR43605:SF10">
    <property type="entry name" value="ACYL-COA SYNTHETASE MEDIUM CHAIN FAMILY MEMBER 3"/>
    <property type="match status" value="1"/>
</dbReference>
<dbReference type="Proteomes" id="UP001277761">
    <property type="component" value="Unassembled WGS sequence"/>
</dbReference>
<dbReference type="PANTHER" id="PTHR43605">
    <property type="entry name" value="ACYL-COENZYME A SYNTHETASE"/>
    <property type="match status" value="1"/>
</dbReference>
<reference evidence="7 8" key="1">
    <citation type="submission" date="2023-11" db="EMBL/GenBank/DDBJ databases">
        <authorList>
            <person name="Xu M."/>
            <person name="Jiang T."/>
        </authorList>
    </citation>
    <scope>NUCLEOTIDE SEQUENCE [LARGE SCALE GENOMIC DNA]</scope>
    <source>
        <strain evidence="7 8">SD</strain>
    </source>
</reference>
<keyword evidence="3" id="KW-0547">Nucleotide-binding</keyword>
<evidence type="ECO:0000256" key="4">
    <source>
        <dbReference type="ARBA" id="ARBA00022840"/>
    </source>
</evidence>
<dbReference type="SUPFAM" id="SSF56801">
    <property type="entry name" value="Acetyl-CoA synthetase-like"/>
    <property type="match status" value="1"/>
</dbReference>
<dbReference type="Pfam" id="PF00501">
    <property type="entry name" value="AMP-binding"/>
    <property type="match status" value="1"/>
</dbReference>
<dbReference type="InterPro" id="IPR045851">
    <property type="entry name" value="AMP-bd_C_sf"/>
</dbReference>
<dbReference type="InterPro" id="IPR000873">
    <property type="entry name" value="AMP-dep_synth/lig_dom"/>
</dbReference>
<dbReference type="EMBL" id="JAXAVX010000002">
    <property type="protein sequence ID" value="MDX8151009.1"/>
    <property type="molecule type" value="Genomic_DNA"/>
</dbReference>